<dbReference type="InterPro" id="IPR037219">
    <property type="entry name" value="Peptidase_M41-like"/>
</dbReference>
<dbReference type="Gene3D" id="3.40.1690.20">
    <property type="match status" value="1"/>
</dbReference>
<dbReference type="Pfam" id="PF01434">
    <property type="entry name" value="Peptidase_M41"/>
    <property type="match status" value="1"/>
</dbReference>
<comment type="catalytic activity">
    <reaction evidence="16">
        <text>ATP + H2O = ADP + phosphate + H(+)</text>
        <dbReference type="Rhea" id="RHEA:13065"/>
        <dbReference type="ChEBI" id="CHEBI:15377"/>
        <dbReference type="ChEBI" id="CHEBI:15378"/>
        <dbReference type="ChEBI" id="CHEBI:30616"/>
        <dbReference type="ChEBI" id="CHEBI:43474"/>
        <dbReference type="ChEBI" id="CHEBI:456216"/>
    </reaction>
    <physiologicalReaction direction="left-to-right" evidence="16">
        <dbReference type="Rhea" id="RHEA:13066"/>
    </physiologicalReaction>
</comment>
<keyword evidence="7" id="KW-0479">Metal-binding</keyword>
<dbReference type="PROSITE" id="PS00674">
    <property type="entry name" value="AAA"/>
    <property type="match status" value="1"/>
</dbReference>
<evidence type="ECO:0000256" key="13">
    <source>
        <dbReference type="ARBA" id="ARBA00023049"/>
    </source>
</evidence>
<keyword evidence="5" id="KW-0645">Protease</keyword>
<dbReference type="Pfam" id="PF02137">
    <property type="entry name" value="A_deamin"/>
    <property type="match status" value="1"/>
</dbReference>
<keyword evidence="8" id="KW-0547">Nucleotide-binding</keyword>
<comment type="similarity">
    <text evidence="3">In the C-terminal section; belongs to the peptidase M41 family.</text>
</comment>
<keyword evidence="13" id="KW-0482">Metalloprotease</keyword>
<dbReference type="InterPro" id="IPR041569">
    <property type="entry name" value="AAA_lid_3"/>
</dbReference>
<dbReference type="InterPro" id="IPR000642">
    <property type="entry name" value="Peptidase_M41"/>
</dbReference>
<dbReference type="GO" id="GO:0006396">
    <property type="term" value="P:RNA processing"/>
    <property type="evidence" value="ECO:0007669"/>
    <property type="project" value="InterPro"/>
</dbReference>
<feature type="domain" description="A to I editase" evidence="18">
    <location>
        <begin position="75"/>
        <end position="340"/>
    </location>
</feature>
<dbReference type="GO" id="GO:0005745">
    <property type="term" value="C:m-AAA complex"/>
    <property type="evidence" value="ECO:0007669"/>
    <property type="project" value="TreeGrafter"/>
</dbReference>
<proteinExistence type="inferred from homology"/>
<dbReference type="AlphaFoldDB" id="A0A1U7LUD3"/>
<dbReference type="GO" id="GO:0004000">
    <property type="term" value="F:adenosine deaminase activity"/>
    <property type="evidence" value="ECO:0007669"/>
    <property type="project" value="InterPro"/>
</dbReference>
<comment type="caution">
    <text evidence="19">The sequence shown here is derived from an EMBL/GenBank/DDBJ whole genome shotgun (WGS) entry which is preliminary data.</text>
</comment>
<dbReference type="GO" id="GO:0030163">
    <property type="term" value="P:protein catabolic process"/>
    <property type="evidence" value="ECO:0007669"/>
    <property type="project" value="UniProtKB-ARBA"/>
</dbReference>
<evidence type="ECO:0000256" key="6">
    <source>
        <dbReference type="ARBA" id="ARBA00022692"/>
    </source>
</evidence>
<dbReference type="FunFam" id="1.10.8.60:FF:000019">
    <property type="entry name" value="AFG3-like AAA ATPase 2"/>
    <property type="match status" value="1"/>
</dbReference>
<dbReference type="OrthoDB" id="1413014at2759"/>
<evidence type="ECO:0000256" key="4">
    <source>
        <dbReference type="ARBA" id="ARBA00010550"/>
    </source>
</evidence>
<evidence type="ECO:0000256" key="12">
    <source>
        <dbReference type="ARBA" id="ARBA00022989"/>
    </source>
</evidence>
<dbReference type="FunFam" id="3.40.1690.20:FF:000003">
    <property type="entry name" value="Mitochondrial inner membrane AAA protease Yta12, putative"/>
    <property type="match status" value="1"/>
</dbReference>
<evidence type="ECO:0000256" key="8">
    <source>
        <dbReference type="ARBA" id="ARBA00022741"/>
    </source>
</evidence>
<evidence type="ECO:0000256" key="1">
    <source>
        <dbReference type="ARBA" id="ARBA00001947"/>
    </source>
</evidence>
<dbReference type="NCBIfam" id="TIGR01241">
    <property type="entry name" value="FtsH_fam"/>
    <property type="match status" value="1"/>
</dbReference>
<feature type="compositionally biased region" description="Basic and acidic residues" evidence="17">
    <location>
        <begin position="513"/>
        <end position="528"/>
    </location>
</feature>
<feature type="compositionally biased region" description="Low complexity" evidence="17">
    <location>
        <begin position="574"/>
        <end position="587"/>
    </location>
</feature>
<feature type="region of interest" description="Disordered" evidence="17">
    <location>
        <begin position="503"/>
        <end position="591"/>
    </location>
</feature>
<protein>
    <submittedName>
        <fullName evidence="19">Mitochondrial respiratory chain complexes assembly protein</fullName>
    </submittedName>
</protein>
<keyword evidence="6" id="KW-0812">Transmembrane</keyword>
<dbReference type="InterPro" id="IPR005936">
    <property type="entry name" value="FtsH"/>
</dbReference>
<dbReference type="STRING" id="1198029.A0A1U7LUD3"/>
<dbReference type="Pfam" id="PF00004">
    <property type="entry name" value="AAA"/>
    <property type="match status" value="1"/>
</dbReference>
<organism evidence="19 20">
    <name type="scientific">Neolecta irregularis (strain DAH-3)</name>
    <dbReference type="NCBI Taxonomy" id="1198029"/>
    <lineage>
        <taxon>Eukaryota</taxon>
        <taxon>Fungi</taxon>
        <taxon>Dikarya</taxon>
        <taxon>Ascomycota</taxon>
        <taxon>Taphrinomycotina</taxon>
        <taxon>Neolectales</taxon>
        <taxon>Neolectaceae</taxon>
        <taxon>Neolecta</taxon>
    </lineage>
</organism>
<dbReference type="PANTHER" id="PTHR43655">
    <property type="entry name" value="ATP-DEPENDENT PROTEASE"/>
    <property type="match status" value="1"/>
</dbReference>
<keyword evidence="15" id="KW-0472">Membrane</keyword>
<dbReference type="InterPro" id="IPR003959">
    <property type="entry name" value="ATPase_AAA_core"/>
</dbReference>
<dbReference type="CDD" id="cd19501">
    <property type="entry name" value="RecA-like_FtsH"/>
    <property type="match status" value="1"/>
</dbReference>
<dbReference type="GO" id="GO:0034982">
    <property type="term" value="P:mitochondrial protein processing"/>
    <property type="evidence" value="ECO:0007669"/>
    <property type="project" value="TreeGrafter"/>
</dbReference>
<feature type="region of interest" description="Disordered" evidence="17">
    <location>
        <begin position="1225"/>
        <end position="1249"/>
    </location>
</feature>
<keyword evidence="14" id="KW-0496">Mitochondrion</keyword>
<evidence type="ECO:0000256" key="5">
    <source>
        <dbReference type="ARBA" id="ARBA00022670"/>
    </source>
</evidence>
<dbReference type="InterPro" id="IPR011546">
    <property type="entry name" value="Pept_M41_FtsH_extracell"/>
</dbReference>
<dbReference type="GO" id="GO:0004222">
    <property type="term" value="F:metalloendopeptidase activity"/>
    <property type="evidence" value="ECO:0007669"/>
    <property type="project" value="InterPro"/>
</dbReference>
<dbReference type="Pfam" id="PF17862">
    <property type="entry name" value="AAA_lid_3"/>
    <property type="match status" value="1"/>
</dbReference>
<accession>A0A1U7LUD3</accession>
<gene>
    <name evidence="19" type="ORF">NEOLI_002112</name>
</gene>
<reference evidence="19 20" key="1">
    <citation type="submission" date="2016-04" db="EMBL/GenBank/DDBJ databases">
        <title>Evolutionary innovation and constraint leading to complex multicellularity in the Ascomycota.</title>
        <authorList>
            <person name="Cisse O."/>
            <person name="Nguyen A."/>
            <person name="Hewitt D.A."/>
            <person name="Jedd G."/>
            <person name="Stajich J.E."/>
        </authorList>
    </citation>
    <scope>NUCLEOTIDE SEQUENCE [LARGE SCALE GENOMIC DNA]</scope>
    <source>
        <strain evidence="19 20">DAH-3</strain>
    </source>
</reference>
<keyword evidence="20" id="KW-1185">Reference proteome</keyword>
<feature type="compositionally biased region" description="Basic and acidic residues" evidence="17">
    <location>
        <begin position="545"/>
        <end position="570"/>
    </location>
</feature>
<dbReference type="InterPro" id="IPR050928">
    <property type="entry name" value="ATP-dep_Zn_Metalloprotease"/>
</dbReference>
<evidence type="ECO:0000256" key="10">
    <source>
        <dbReference type="ARBA" id="ARBA00022833"/>
    </source>
</evidence>
<evidence type="ECO:0000259" key="18">
    <source>
        <dbReference type="PROSITE" id="PS50141"/>
    </source>
</evidence>
<dbReference type="FunFam" id="1.20.58.760:FF:000003">
    <property type="entry name" value="AFG3-like AAA ATPase 2"/>
    <property type="match status" value="1"/>
</dbReference>
<evidence type="ECO:0000256" key="11">
    <source>
        <dbReference type="ARBA" id="ARBA00022840"/>
    </source>
</evidence>
<evidence type="ECO:0000313" key="20">
    <source>
        <dbReference type="Proteomes" id="UP000186594"/>
    </source>
</evidence>
<evidence type="ECO:0000256" key="14">
    <source>
        <dbReference type="ARBA" id="ARBA00023128"/>
    </source>
</evidence>
<dbReference type="InterPro" id="IPR003593">
    <property type="entry name" value="AAA+_ATPase"/>
</dbReference>
<evidence type="ECO:0000256" key="16">
    <source>
        <dbReference type="ARBA" id="ARBA00048778"/>
    </source>
</evidence>
<keyword evidence="12" id="KW-1133">Transmembrane helix</keyword>
<dbReference type="SMART" id="SM00552">
    <property type="entry name" value="ADEAMc"/>
    <property type="match status" value="1"/>
</dbReference>
<dbReference type="Gene3D" id="3.40.50.300">
    <property type="entry name" value="P-loop containing nucleotide triphosphate hydrolases"/>
    <property type="match status" value="1"/>
</dbReference>
<dbReference type="InterPro" id="IPR002466">
    <property type="entry name" value="A_deamin"/>
</dbReference>
<sequence length="1249" mass="138885">METQTCTPVDDHGNCPVSISIANFPDVIASRVLSEFTNIPKNKGKPIMRSNGVQEWTILAGICFASASHEIECIALATGLKCIPQSQFRDGQVLHDCHAEILAIRAFNQFLIEECRKLQGSDQGVSKFVRKNHIGPGQPYTIRDSLSIHLYVSAAPCGDCSLEYIVSQQADPTPWPIENSTDSILRGRGYFTELGVVRTKPGRADSELSLSKSCGDKLAHRQTLSLILAPTAYLVSPENAYLASLVIPESEYIPRSFQRCFNDRMISLQASTFPGVYRFVRFDTMSTRLSFQFSKKPNTRPTNISIVWLKGLETEVLINGVKRGSGRNSPNPSSLCRRRLWANVHSILPLDVKEYRDMKNGDRQEVKETMIFRYEVIFFLTMQRFSSICRKPRLCGFGEFAVPPVALFHVQPVLIIVPELVQVLRNVQSFFRQTPTSGPSSSVVVGEFMWSEMTPRKLVRQLHSQITSFCFDSGRMIRAYATSPHVLAARALRFRHSLITTLRPYTSNGKDSPSAKKDESEQSKKEDSDVNVPKGFENFFPGTKQHKESIKRQLEASAEQAKKESSEDQKPGNSSSSQKTSDSSSKKNPFPDPPKIFEINLKPEWPNAIFWGVGAYFAYQFLFSEPASKEITWQEFRSAFLDKGLVERLEVVNRSRVRVYLNNKAVNQLYPGGHTNSGIHFTIGSVESLERKLDEAQLQLGIPSSERIPVAYKDEGSLQGTLLSFLPTLLLIGSFFWLSKRAVGSAAGGSGGLFGIGKSRAKMFNKETDVKVTFQDVAGADEAKEEIMEFVKFLKNPAKYEKLGARIPRGAILSGPPGTGKTLIAKATAGEAGVPFLSVSGAEFVEMFVGVGPSRVRDLFKNGRKHAPCIVFIDEIDAIGKTRGKGMMGGNDERESTLNQLLVEMDGFQTSEHVVVLAGTNRPDVLDPALMRPGRFDRHIIIDKPDVEGRRAIFRVHLKKIKTDEDIAYLSGRLAALTPGFSGADIASCCNEAALIAARKSADQVDLIHFEMAIERVIAGMEKKSRVLSPEEKKIVAYHEAGHAIAGWFLKWSDPLLKASIIPRGQGALGYAQYLPSDAYLLTREQLLDRMTMTLAGRCSEELHFDSVTTGGSDDFQKVTKLARAMVTRFGMSESLGMLNFDESQDQQFQKPFSERTGQIIDEEIGKIVSSCYARCKELLTEKKKEIGLVAETLLQKEVLNRDDLIRILGKRPWPDRNSAVAKYLDRKDEKPIVPPPLPSDKGNDEVVA</sequence>
<dbReference type="Proteomes" id="UP000186594">
    <property type="component" value="Unassembled WGS sequence"/>
</dbReference>
<dbReference type="HAMAP" id="MF_01458">
    <property type="entry name" value="FtsH"/>
    <property type="match status" value="1"/>
</dbReference>
<dbReference type="Gene3D" id="1.10.8.60">
    <property type="match status" value="1"/>
</dbReference>
<evidence type="ECO:0000256" key="3">
    <source>
        <dbReference type="ARBA" id="ARBA00010044"/>
    </source>
</evidence>
<comment type="cofactor">
    <cofactor evidence="1">
        <name>Zn(2+)</name>
        <dbReference type="ChEBI" id="CHEBI:29105"/>
    </cofactor>
</comment>
<dbReference type="GO" id="GO:0008270">
    <property type="term" value="F:zinc ion binding"/>
    <property type="evidence" value="ECO:0007669"/>
    <property type="project" value="InterPro"/>
</dbReference>
<keyword evidence="11" id="KW-0067">ATP-binding</keyword>
<dbReference type="EMBL" id="LXFE01000235">
    <property type="protein sequence ID" value="OLL26152.1"/>
    <property type="molecule type" value="Genomic_DNA"/>
</dbReference>
<evidence type="ECO:0000256" key="9">
    <source>
        <dbReference type="ARBA" id="ARBA00022801"/>
    </source>
</evidence>
<dbReference type="SUPFAM" id="SSF52540">
    <property type="entry name" value="P-loop containing nucleoside triphosphate hydrolases"/>
    <property type="match status" value="1"/>
</dbReference>
<dbReference type="InterPro" id="IPR027417">
    <property type="entry name" value="P-loop_NTPase"/>
</dbReference>
<dbReference type="InterPro" id="IPR003960">
    <property type="entry name" value="ATPase_AAA_CS"/>
</dbReference>
<evidence type="ECO:0000256" key="15">
    <source>
        <dbReference type="ARBA" id="ARBA00023136"/>
    </source>
</evidence>
<evidence type="ECO:0000256" key="7">
    <source>
        <dbReference type="ARBA" id="ARBA00022723"/>
    </source>
</evidence>
<dbReference type="SUPFAM" id="SSF140990">
    <property type="entry name" value="FtsH protease domain-like"/>
    <property type="match status" value="1"/>
</dbReference>
<keyword evidence="9" id="KW-0378">Hydrolase</keyword>
<evidence type="ECO:0000256" key="17">
    <source>
        <dbReference type="SAM" id="MobiDB-lite"/>
    </source>
</evidence>
<dbReference type="PROSITE" id="PS50141">
    <property type="entry name" value="A_DEAMIN_EDITASE"/>
    <property type="match status" value="1"/>
</dbReference>
<keyword evidence="10" id="KW-0862">Zinc</keyword>
<comment type="similarity">
    <text evidence="4">In the N-terminal section; belongs to the AAA ATPase family.</text>
</comment>
<evidence type="ECO:0000256" key="2">
    <source>
        <dbReference type="ARBA" id="ARBA00004225"/>
    </source>
</evidence>
<name>A0A1U7LUD3_NEOID</name>
<dbReference type="GO" id="GO:0004176">
    <property type="term" value="F:ATP-dependent peptidase activity"/>
    <property type="evidence" value="ECO:0007669"/>
    <property type="project" value="InterPro"/>
</dbReference>
<dbReference type="PANTHER" id="PTHR43655:SF2">
    <property type="entry name" value="AFG3 LIKE MATRIX AAA PEPTIDASE SUBUNIT 2, ISOFORM A"/>
    <property type="match status" value="1"/>
</dbReference>
<comment type="subcellular location">
    <subcellularLocation>
        <location evidence="2">Mitochondrion membrane</location>
        <topology evidence="2">Multi-pass membrane protein</topology>
    </subcellularLocation>
</comment>
<dbReference type="SMART" id="SM00382">
    <property type="entry name" value="AAA"/>
    <property type="match status" value="1"/>
</dbReference>
<dbReference type="GO" id="GO:0016887">
    <property type="term" value="F:ATP hydrolysis activity"/>
    <property type="evidence" value="ECO:0007669"/>
    <property type="project" value="InterPro"/>
</dbReference>
<dbReference type="GO" id="GO:0003723">
    <property type="term" value="F:RNA binding"/>
    <property type="evidence" value="ECO:0007669"/>
    <property type="project" value="InterPro"/>
</dbReference>
<evidence type="ECO:0000313" key="19">
    <source>
        <dbReference type="EMBL" id="OLL26152.1"/>
    </source>
</evidence>
<dbReference type="Pfam" id="PF06480">
    <property type="entry name" value="FtsH_ext"/>
    <property type="match status" value="1"/>
</dbReference>
<dbReference type="GO" id="GO:0005524">
    <property type="term" value="F:ATP binding"/>
    <property type="evidence" value="ECO:0007669"/>
    <property type="project" value="UniProtKB-KW"/>
</dbReference>
<dbReference type="FunFam" id="3.40.50.300:FF:000001">
    <property type="entry name" value="ATP-dependent zinc metalloprotease FtsH"/>
    <property type="match status" value="1"/>
</dbReference>
<dbReference type="Gene3D" id="1.20.58.760">
    <property type="entry name" value="Peptidase M41"/>
    <property type="match status" value="1"/>
</dbReference>